<reference evidence="1" key="1">
    <citation type="submission" date="2019-05" db="EMBL/GenBank/DDBJ databases">
        <title>The de novo reference genome and transcriptome assemblies of the wild tomato species Solanum chilense.</title>
        <authorList>
            <person name="Stam R."/>
            <person name="Nosenko T."/>
            <person name="Hoerger A.C."/>
            <person name="Stephan W."/>
            <person name="Seidel M.A."/>
            <person name="Kuhn J.M.M."/>
            <person name="Haberer G."/>
            <person name="Tellier A."/>
        </authorList>
    </citation>
    <scope>NUCLEOTIDE SEQUENCE</scope>
    <source>
        <tissue evidence="1">Mature leaves</tissue>
    </source>
</reference>
<feature type="non-terminal residue" evidence="1">
    <location>
        <position position="77"/>
    </location>
</feature>
<gene>
    <name evidence="1" type="ORF">EJD97_017628</name>
</gene>
<organism evidence="1">
    <name type="scientific">Solanum chilense</name>
    <name type="common">Tomato</name>
    <name type="synonym">Lycopersicon chilense</name>
    <dbReference type="NCBI Taxonomy" id="4083"/>
    <lineage>
        <taxon>Eukaryota</taxon>
        <taxon>Viridiplantae</taxon>
        <taxon>Streptophyta</taxon>
        <taxon>Embryophyta</taxon>
        <taxon>Tracheophyta</taxon>
        <taxon>Spermatophyta</taxon>
        <taxon>Magnoliopsida</taxon>
        <taxon>eudicotyledons</taxon>
        <taxon>Gunneridae</taxon>
        <taxon>Pentapetalae</taxon>
        <taxon>asterids</taxon>
        <taxon>lamiids</taxon>
        <taxon>Solanales</taxon>
        <taxon>Solanaceae</taxon>
        <taxon>Solanoideae</taxon>
        <taxon>Solaneae</taxon>
        <taxon>Solanum</taxon>
        <taxon>Solanum subgen. Lycopersicon</taxon>
    </lineage>
</organism>
<dbReference type="AlphaFoldDB" id="A0A6N2CK06"/>
<comment type="caution">
    <text evidence="1">The sequence shown here is derived from an EMBL/GenBank/DDBJ whole genome shotgun (WGS) entry which is preliminary data.</text>
</comment>
<proteinExistence type="predicted"/>
<sequence length="77" mass="8871">MTFKGMHKTLQQPLSKLEKATTSRSIVLRWSDQRNSSWRLTYNDQALFSVPEIDNISRRSISSNNEGNMLLKSLASR</sequence>
<accession>A0A6N2CK06</accession>
<evidence type="ECO:0000313" key="1">
    <source>
        <dbReference type="EMBL" id="TMX05484.1"/>
    </source>
</evidence>
<protein>
    <submittedName>
        <fullName evidence="1">Uncharacterized protein</fullName>
    </submittedName>
</protein>
<dbReference type="EMBL" id="RXGB01000047">
    <property type="protein sequence ID" value="TMX05484.1"/>
    <property type="molecule type" value="Genomic_DNA"/>
</dbReference>
<name>A0A6N2CK06_SOLCI</name>